<dbReference type="Proteomes" id="UP000651271">
    <property type="component" value="Unassembled WGS sequence"/>
</dbReference>
<dbReference type="EMBL" id="JACOIJ010000026">
    <property type="protein sequence ID" value="MBD1430379.1"/>
    <property type="molecule type" value="Genomic_DNA"/>
</dbReference>
<evidence type="ECO:0000256" key="1">
    <source>
        <dbReference type="SAM" id="MobiDB-lite"/>
    </source>
</evidence>
<protein>
    <submittedName>
        <fullName evidence="2">Uncharacterized protein</fullName>
    </submittedName>
</protein>
<gene>
    <name evidence="2" type="ORF">H8B04_12515</name>
</gene>
<feature type="compositionally biased region" description="Basic and acidic residues" evidence="1">
    <location>
        <begin position="49"/>
        <end position="61"/>
    </location>
</feature>
<dbReference type="RefSeq" id="WP_190302578.1">
    <property type="nucleotide sequence ID" value="NZ_JACOIJ010000026.1"/>
</dbReference>
<name>A0ABR7YGE7_9SPHI</name>
<feature type="region of interest" description="Disordered" evidence="1">
    <location>
        <begin position="35"/>
        <end position="96"/>
    </location>
</feature>
<keyword evidence="3" id="KW-1185">Reference proteome</keyword>
<proteinExistence type="predicted"/>
<reference evidence="2 3" key="1">
    <citation type="submission" date="2020-08" db="EMBL/GenBank/DDBJ databases">
        <title>Sphingobacterium sp. DN04309 isolated from aquaculture water.</title>
        <authorList>
            <person name="Zhang M."/>
        </authorList>
    </citation>
    <scope>NUCLEOTIDE SEQUENCE [LARGE SCALE GENOMIC DNA]</scope>
    <source>
        <strain evidence="2 3">DN04309</strain>
    </source>
</reference>
<organism evidence="2 3">
    <name type="scientific">Sphingobacterium litopenaei</name>
    <dbReference type="NCBI Taxonomy" id="2763500"/>
    <lineage>
        <taxon>Bacteria</taxon>
        <taxon>Pseudomonadati</taxon>
        <taxon>Bacteroidota</taxon>
        <taxon>Sphingobacteriia</taxon>
        <taxon>Sphingobacteriales</taxon>
        <taxon>Sphingobacteriaceae</taxon>
        <taxon>Sphingobacterium</taxon>
    </lineage>
</organism>
<comment type="caution">
    <text evidence="2">The sequence shown here is derived from an EMBL/GenBank/DDBJ whole genome shotgun (WGS) entry which is preliminary data.</text>
</comment>
<evidence type="ECO:0000313" key="2">
    <source>
        <dbReference type="EMBL" id="MBD1430379.1"/>
    </source>
</evidence>
<sequence>MAQYNSIPSDKELAAIANQLFEGLYHFNNSSNNANHSDSGVYQRQSPADFEHVSSHSKEFNISDPQTSLKDPLLRDEGKHPLAQAGDGSSPHFKQEVKPTFDNYVNKGSSYSGLEDISDRFSDSYAYQSILESQTSNLDDLIPKDIFAFNNPVSYQPDLSADIPFAKETYSAFNAAISPLGSPYSFV</sequence>
<accession>A0ABR7YGE7</accession>
<evidence type="ECO:0000313" key="3">
    <source>
        <dbReference type="Proteomes" id="UP000651271"/>
    </source>
</evidence>